<proteinExistence type="predicted"/>
<accession>A0A3B1A3K0</accession>
<dbReference type="GO" id="GO:0009055">
    <property type="term" value="F:electron transfer activity"/>
    <property type="evidence" value="ECO:0007669"/>
    <property type="project" value="InterPro"/>
</dbReference>
<dbReference type="GO" id="GO:0046872">
    <property type="term" value="F:metal ion binding"/>
    <property type="evidence" value="ECO:0007669"/>
    <property type="project" value="UniProtKB-KW"/>
</dbReference>
<dbReference type="PANTHER" id="PTHR39425">
    <property type="entry name" value="LIPOPROTEIN CYTOCHROME C"/>
    <property type="match status" value="1"/>
</dbReference>
<organism evidence="7">
    <name type="scientific">hydrothermal vent metagenome</name>
    <dbReference type="NCBI Taxonomy" id="652676"/>
    <lineage>
        <taxon>unclassified sequences</taxon>
        <taxon>metagenomes</taxon>
        <taxon>ecological metagenomes</taxon>
    </lineage>
</organism>
<dbReference type="InterPro" id="IPR020942">
    <property type="entry name" value="Cyt_c_III_dom"/>
</dbReference>
<keyword evidence="3" id="KW-0479">Metal-binding</keyword>
<sequence length="214" mass="24290">MSVLQHLPLGRFIEAAGRGSRQTKHTVQMSFIVMLLMAAMALFSANVNAEVPNAVPPEGEYSGIHVEQPIEFPHDIHADVNEINCMYCHTYARRSKVAGIPPTSKCMGCHSVIATDKPRIQKLTEYWENKESPRWKKVHDVPDFVHFTHEKHIKRFVIDNEDLQVENVSEVCAFCHGDVKKMTVADKVKPLTMGFCQRCHQANDGPSDCWHCHK</sequence>
<dbReference type="Pfam" id="PF02085">
    <property type="entry name" value="Cytochrom_CIII"/>
    <property type="match status" value="1"/>
</dbReference>
<keyword evidence="4" id="KW-0249">Electron transport</keyword>
<evidence type="ECO:0000256" key="1">
    <source>
        <dbReference type="ARBA" id="ARBA00022448"/>
    </source>
</evidence>
<evidence type="ECO:0000259" key="6">
    <source>
        <dbReference type="Pfam" id="PF02085"/>
    </source>
</evidence>
<keyword evidence="5" id="KW-0408">Iron</keyword>
<name>A0A3B1A3K0_9ZZZZ</name>
<keyword evidence="1" id="KW-0813">Transport</keyword>
<evidence type="ECO:0000256" key="3">
    <source>
        <dbReference type="ARBA" id="ARBA00022723"/>
    </source>
</evidence>
<dbReference type="GO" id="GO:0020037">
    <property type="term" value="F:heme binding"/>
    <property type="evidence" value="ECO:0007669"/>
    <property type="project" value="InterPro"/>
</dbReference>
<protein>
    <submittedName>
        <fullName evidence="7">Molybdopterin oxidoreductase subunit, predicted chaperone protein HtpG</fullName>
    </submittedName>
</protein>
<dbReference type="InterPro" id="IPR036280">
    <property type="entry name" value="Multihaem_cyt_sf"/>
</dbReference>
<dbReference type="CDD" id="cd08168">
    <property type="entry name" value="Cytochrom_C3"/>
    <property type="match status" value="1"/>
</dbReference>
<evidence type="ECO:0000256" key="5">
    <source>
        <dbReference type="ARBA" id="ARBA00023004"/>
    </source>
</evidence>
<dbReference type="Gene3D" id="3.90.10.10">
    <property type="entry name" value="Cytochrome C3"/>
    <property type="match status" value="2"/>
</dbReference>
<dbReference type="EMBL" id="UOFQ01000065">
    <property type="protein sequence ID" value="VAW87476.1"/>
    <property type="molecule type" value="Genomic_DNA"/>
</dbReference>
<evidence type="ECO:0000256" key="4">
    <source>
        <dbReference type="ARBA" id="ARBA00022982"/>
    </source>
</evidence>
<dbReference type="SUPFAM" id="SSF48695">
    <property type="entry name" value="Multiheme cytochromes"/>
    <property type="match status" value="1"/>
</dbReference>
<dbReference type="AlphaFoldDB" id="A0A3B1A3K0"/>
<gene>
    <name evidence="7" type="ORF">MNBD_GAMMA17-1054</name>
</gene>
<evidence type="ECO:0000313" key="7">
    <source>
        <dbReference type="EMBL" id="VAW87476.1"/>
    </source>
</evidence>
<evidence type="ECO:0000256" key="2">
    <source>
        <dbReference type="ARBA" id="ARBA00022617"/>
    </source>
</evidence>
<reference evidence="7" key="1">
    <citation type="submission" date="2018-06" db="EMBL/GenBank/DDBJ databases">
        <authorList>
            <person name="Zhirakovskaya E."/>
        </authorList>
    </citation>
    <scope>NUCLEOTIDE SEQUENCE</scope>
</reference>
<keyword evidence="2" id="KW-0349">Heme</keyword>
<dbReference type="PANTHER" id="PTHR39425:SF1">
    <property type="entry name" value="CYTOCHROME C7-LIKE DOMAIN-CONTAINING PROTEIN"/>
    <property type="match status" value="1"/>
</dbReference>
<feature type="domain" description="Class III cytochrome C" evidence="6">
    <location>
        <begin position="64"/>
        <end position="125"/>
    </location>
</feature>